<sequence>MVYPFIDNNTRDKFVFVDDKSLQETLHREVDESQLPEFLGGKMPLIPLKDYAQQSQSA</sequence>
<dbReference type="Pfam" id="PF00650">
    <property type="entry name" value="CRAL_TRIO"/>
    <property type="match status" value="1"/>
</dbReference>
<evidence type="ECO:0000259" key="1">
    <source>
        <dbReference type="PROSITE" id="PS50191"/>
    </source>
</evidence>
<evidence type="ECO:0000313" key="2">
    <source>
        <dbReference type="EMBL" id="JAE04574.1"/>
    </source>
</evidence>
<feature type="domain" description="CRAL-TRIO" evidence="1">
    <location>
        <begin position="1"/>
        <end position="47"/>
    </location>
</feature>
<organism evidence="2">
    <name type="scientific">Arundo donax</name>
    <name type="common">Giant reed</name>
    <name type="synonym">Donax arundinaceus</name>
    <dbReference type="NCBI Taxonomy" id="35708"/>
    <lineage>
        <taxon>Eukaryota</taxon>
        <taxon>Viridiplantae</taxon>
        <taxon>Streptophyta</taxon>
        <taxon>Embryophyta</taxon>
        <taxon>Tracheophyta</taxon>
        <taxon>Spermatophyta</taxon>
        <taxon>Magnoliopsida</taxon>
        <taxon>Liliopsida</taxon>
        <taxon>Poales</taxon>
        <taxon>Poaceae</taxon>
        <taxon>PACMAD clade</taxon>
        <taxon>Arundinoideae</taxon>
        <taxon>Arundineae</taxon>
        <taxon>Arundo</taxon>
    </lineage>
</organism>
<dbReference type="PROSITE" id="PS50191">
    <property type="entry name" value="CRAL_TRIO"/>
    <property type="match status" value="1"/>
</dbReference>
<dbReference type="InterPro" id="IPR001251">
    <property type="entry name" value="CRAL-TRIO_dom"/>
</dbReference>
<reference evidence="2" key="2">
    <citation type="journal article" date="2015" name="Data Brief">
        <title>Shoot transcriptome of the giant reed, Arundo donax.</title>
        <authorList>
            <person name="Barrero R.A."/>
            <person name="Guerrero F.D."/>
            <person name="Moolhuijzen P."/>
            <person name="Goolsby J.A."/>
            <person name="Tidwell J."/>
            <person name="Bellgard S.E."/>
            <person name="Bellgard M.I."/>
        </authorList>
    </citation>
    <scope>NUCLEOTIDE SEQUENCE</scope>
    <source>
        <tissue evidence="2">Shoot tissue taken approximately 20 cm above the soil surface</tissue>
    </source>
</reference>
<accession>A0A0A9F036</accession>
<dbReference type="PANTHER" id="PTHR46277:SF28">
    <property type="entry name" value="OS01G0926800 PROTEIN"/>
    <property type="match status" value="1"/>
</dbReference>
<proteinExistence type="predicted"/>
<dbReference type="Gene3D" id="3.40.525.10">
    <property type="entry name" value="CRAL-TRIO lipid binding domain"/>
    <property type="match status" value="1"/>
</dbReference>
<name>A0A0A9F036_ARUDO</name>
<protein>
    <recommendedName>
        <fullName evidence="1">CRAL-TRIO domain-containing protein</fullName>
    </recommendedName>
</protein>
<reference evidence="2" key="1">
    <citation type="submission" date="2014-09" db="EMBL/GenBank/DDBJ databases">
        <authorList>
            <person name="Magalhaes I.L.F."/>
            <person name="Oliveira U."/>
            <person name="Santos F.R."/>
            <person name="Vidigal T.H.D.A."/>
            <person name="Brescovit A.D."/>
            <person name="Santos A.J."/>
        </authorList>
    </citation>
    <scope>NUCLEOTIDE SEQUENCE</scope>
    <source>
        <tissue evidence="2">Shoot tissue taken approximately 20 cm above the soil surface</tissue>
    </source>
</reference>
<dbReference type="InterPro" id="IPR036865">
    <property type="entry name" value="CRAL-TRIO_dom_sf"/>
</dbReference>
<dbReference type="AlphaFoldDB" id="A0A0A9F036"/>
<dbReference type="PANTHER" id="PTHR46277">
    <property type="entry name" value="OS03G0850700 PROTEIN"/>
    <property type="match status" value="1"/>
</dbReference>
<dbReference type="SUPFAM" id="SSF52087">
    <property type="entry name" value="CRAL/TRIO domain"/>
    <property type="match status" value="1"/>
</dbReference>
<dbReference type="EMBL" id="GBRH01193322">
    <property type="protein sequence ID" value="JAE04574.1"/>
    <property type="molecule type" value="Transcribed_RNA"/>
</dbReference>